<gene>
    <name evidence="1" type="ORF">GSI_00629</name>
</gene>
<reference evidence="1 2" key="1">
    <citation type="journal article" date="2015" name="Sci. Rep.">
        <title>Chromosome-level genome map provides insights into diverse defense mechanisms in the medicinal fungus Ganoderma sinense.</title>
        <authorList>
            <person name="Zhu Y."/>
            <person name="Xu J."/>
            <person name="Sun C."/>
            <person name="Zhou S."/>
            <person name="Xu H."/>
            <person name="Nelson D.R."/>
            <person name="Qian J."/>
            <person name="Song J."/>
            <person name="Luo H."/>
            <person name="Xiang L."/>
            <person name="Li Y."/>
            <person name="Xu Z."/>
            <person name="Ji A."/>
            <person name="Wang L."/>
            <person name="Lu S."/>
            <person name="Hayward A."/>
            <person name="Sun W."/>
            <person name="Li X."/>
            <person name="Schwartz D.C."/>
            <person name="Wang Y."/>
            <person name="Chen S."/>
        </authorList>
    </citation>
    <scope>NUCLEOTIDE SEQUENCE [LARGE SCALE GENOMIC DNA]</scope>
    <source>
        <strain evidence="1 2">ZZ0214-1</strain>
    </source>
</reference>
<dbReference type="PANTHER" id="PTHR43481">
    <property type="entry name" value="FRUCTOSE-1-PHOSPHATE PHOSPHATASE"/>
    <property type="match status" value="1"/>
</dbReference>
<dbReference type="EMBL" id="AYKW01000001">
    <property type="protein sequence ID" value="PIL36938.1"/>
    <property type="molecule type" value="Genomic_DNA"/>
</dbReference>
<dbReference type="SUPFAM" id="SSF56784">
    <property type="entry name" value="HAD-like"/>
    <property type="match status" value="1"/>
</dbReference>
<comment type="caution">
    <text evidence="1">The sequence shown here is derived from an EMBL/GenBank/DDBJ whole genome shotgun (WGS) entry which is preliminary data.</text>
</comment>
<evidence type="ECO:0000313" key="1">
    <source>
        <dbReference type="EMBL" id="PIL36938.1"/>
    </source>
</evidence>
<protein>
    <submittedName>
        <fullName evidence="1">Uncharacterized protein</fullName>
    </submittedName>
</protein>
<dbReference type="InterPro" id="IPR023198">
    <property type="entry name" value="PGP-like_dom2"/>
</dbReference>
<organism evidence="1 2">
    <name type="scientific">Ganoderma sinense ZZ0214-1</name>
    <dbReference type="NCBI Taxonomy" id="1077348"/>
    <lineage>
        <taxon>Eukaryota</taxon>
        <taxon>Fungi</taxon>
        <taxon>Dikarya</taxon>
        <taxon>Basidiomycota</taxon>
        <taxon>Agaricomycotina</taxon>
        <taxon>Agaricomycetes</taxon>
        <taxon>Polyporales</taxon>
        <taxon>Polyporaceae</taxon>
        <taxon>Ganoderma</taxon>
    </lineage>
</organism>
<dbReference type="InterPro" id="IPR023214">
    <property type="entry name" value="HAD_sf"/>
</dbReference>
<dbReference type="GO" id="GO:0050308">
    <property type="term" value="F:sugar-phosphatase activity"/>
    <property type="evidence" value="ECO:0007669"/>
    <property type="project" value="TreeGrafter"/>
</dbReference>
<dbReference type="InterPro" id="IPR006439">
    <property type="entry name" value="HAD-SF_hydro_IA"/>
</dbReference>
<dbReference type="InterPro" id="IPR036412">
    <property type="entry name" value="HAD-like_sf"/>
</dbReference>
<name>A0A2G8STP1_9APHY</name>
<dbReference type="Gene3D" id="3.40.50.1000">
    <property type="entry name" value="HAD superfamily/HAD-like"/>
    <property type="match status" value="1"/>
</dbReference>
<dbReference type="AlphaFoldDB" id="A0A2G8STP1"/>
<dbReference type="NCBIfam" id="TIGR01509">
    <property type="entry name" value="HAD-SF-IA-v3"/>
    <property type="match status" value="1"/>
</dbReference>
<evidence type="ECO:0000313" key="2">
    <source>
        <dbReference type="Proteomes" id="UP000230002"/>
    </source>
</evidence>
<dbReference type="InterPro" id="IPR051806">
    <property type="entry name" value="HAD-like_SPP"/>
</dbReference>
<dbReference type="Pfam" id="PF00702">
    <property type="entry name" value="Hydrolase"/>
    <property type="match status" value="1"/>
</dbReference>
<dbReference type="Proteomes" id="UP000230002">
    <property type="component" value="Unassembled WGS sequence"/>
</dbReference>
<proteinExistence type="predicted"/>
<keyword evidence="2" id="KW-1185">Reference proteome</keyword>
<dbReference type="PANTHER" id="PTHR43481:SF4">
    <property type="entry name" value="GLYCEROL-1-PHOSPHATE PHOSPHOHYDROLASE 1-RELATED"/>
    <property type="match status" value="1"/>
</dbReference>
<sequence length="237" mass="25815">MPAVTLEFDAILFDMDGTLVDSTDGVVGAWELFAEKYPGLDVTVVLSSSHGVRTVENLKTHCGVNDPEELEREARRFEEAIVAESKKNGRQGIVALPGVREIMAEIGPYHKLPKPKWAICTSATVVYATSALKAVGVPIPDAFVVSEDVEKGKPEYVPPYHYRNTVIKCSHFRPDPYLLGAKRAGVDPSRCLVVEDAPAGVRSGNAAGCKTLGLITSHSREQMEEVKPDWLVSNLAR</sequence>
<dbReference type="Gene3D" id="1.10.150.240">
    <property type="entry name" value="Putative phosphatase, domain 2"/>
    <property type="match status" value="1"/>
</dbReference>
<dbReference type="OrthoDB" id="40579at2759"/>
<dbReference type="STRING" id="1077348.A0A2G8STP1"/>
<accession>A0A2G8STP1</accession>